<dbReference type="RefSeq" id="WP_380565396.1">
    <property type="nucleotide sequence ID" value="NZ_JBEUKS010000005.1"/>
</dbReference>
<dbReference type="EMBL" id="JBEUKS010000005">
    <property type="protein sequence ID" value="MFC1439788.1"/>
    <property type="molecule type" value="Genomic_DNA"/>
</dbReference>
<feature type="region of interest" description="Disordered" evidence="1">
    <location>
        <begin position="1"/>
        <end position="28"/>
    </location>
</feature>
<organism evidence="2 3">
    <name type="scientific">Streptacidiphilus jeojiensis</name>
    <dbReference type="NCBI Taxonomy" id="3229225"/>
    <lineage>
        <taxon>Bacteria</taxon>
        <taxon>Bacillati</taxon>
        <taxon>Actinomycetota</taxon>
        <taxon>Actinomycetes</taxon>
        <taxon>Kitasatosporales</taxon>
        <taxon>Streptomycetaceae</taxon>
        <taxon>Streptacidiphilus</taxon>
    </lineage>
</organism>
<gene>
    <name evidence="2" type="ORF">ABUW04_16140</name>
</gene>
<sequence>MTPGRDRLSGDVSYAPDPLEPPPDGEVLICCARPGTDIVLDM</sequence>
<evidence type="ECO:0008006" key="4">
    <source>
        <dbReference type="Google" id="ProtNLM"/>
    </source>
</evidence>
<protein>
    <recommendedName>
        <fullName evidence="4">Ferredoxin</fullName>
    </recommendedName>
</protein>
<dbReference type="Proteomes" id="UP001592581">
    <property type="component" value="Unassembled WGS sequence"/>
</dbReference>
<accession>A0ABV6XNF5</accession>
<comment type="caution">
    <text evidence="2">The sequence shown here is derived from an EMBL/GenBank/DDBJ whole genome shotgun (WGS) entry which is preliminary data.</text>
</comment>
<reference evidence="2 3" key="1">
    <citation type="submission" date="2024-06" db="EMBL/GenBank/DDBJ databases">
        <authorList>
            <person name="Lee S.D."/>
        </authorList>
    </citation>
    <scope>NUCLEOTIDE SEQUENCE [LARGE SCALE GENOMIC DNA]</scope>
    <source>
        <strain evidence="2 3">N1-10</strain>
    </source>
</reference>
<evidence type="ECO:0000313" key="3">
    <source>
        <dbReference type="Proteomes" id="UP001592581"/>
    </source>
</evidence>
<evidence type="ECO:0000313" key="2">
    <source>
        <dbReference type="EMBL" id="MFC1439788.1"/>
    </source>
</evidence>
<keyword evidence="3" id="KW-1185">Reference proteome</keyword>
<evidence type="ECO:0000256" key="1">
    <source>
        <dbReference type="SAM" id="MobiDB-lite"/>
    </source>
</evidence>
<name>A0ABV6XNF5_9ACTN</name>
<proteinExistence type="predicted"/>